<dbReference type="EMBL" id="PPEH01000012">
    <property type="protein sequence ID" value="PNW11475.1"/>
    <property type="molecule type" value="Genomic_DNA"/>
</dbReference>
<dbReference type="EMBL" id="CP033924">
    <property type="protein sequence ID" value="AZA84938.1"/>
    <property type="molecule type" value="Genomic_DNA"/>
</dbReference>
<name>A0A3G6RTX3_CHRLC</name>
<evidence type="ECO:0000313" key="1">
    <source>
        <dbReference type="EMBL" id="AZA84938.1"/>
    </source>
</evidence>
<protein>
    <recommendedName>
        <fullName evidence="5">C1q domain-containing protein</fullName>
    </recommendedName>
</protein>
<dbReference type="Proteomes" id="UP000279972">
    <property type="component" value="Chromosome"/>
</dbReference>
<reference evidence="2 3" key="1">
    <citation type="submission" date="2018-01" db="EMBL/GenBank/DDBJ databases">
        <title>Draft genome sequences of Chryseobacterium lactis NCTC11390, Chryseobacterium oncorhynchi 701B-08, and Chryseobacterium viscerum 687B-08.</title>
        <authorList>
            <person name="Jeong J.-J."/>
            <person name="Lee Y.J."/>
            <person name="Park B."/>
            <person name="Choi I.-G."/>
            <person name="Kim K.D."/>
        </authorList>
    </citation>
    <scope>NUCLEOTIDE SEQUENCE [LARGE SCALE GENOMIC DNA]</scope>
    <source>
        <strain evidence="2 3">NCTC11390</strain>
    </source>
</reference>
<accession>A0A3G6RTX3</accession>
<dbReference type="KEGG" id="clac:EG342_24870"/>
<keyword evidence="4" id="KW-1185">Reference proteome</keyword>
<dbReference type="AlphaFoldDB" id="A0A3G6RTX3"/>
<evidence type="ECO:0008006" key="5">
    <source>
        <dbReference type="Google" id="ProtNLM"/>
    </source>
</evidence>
<organism evidence="2 3">
    <name type="scientific">Chryseobacterium lactis</name>
    <dbReference type="NCBI Taxonomy" id="1241981"/>
    <lineage>
        <taxon>Bacteria</taxon>
        <taxon>Pseudomonadati</taxon>
        <taxon>Bacteroidota</taxon>
        <taxon>Flavobacteriia</taxon>
        <taxon>Flavobacteriales</taxon>
        <taxon>Weeksellaceae</taxon>
        <taxon>Chryseobacterium group</taxon>
        <taxon>Chryseobacterium</taxon>
    </lineage>
</organism>
<evidence type="ECO:0000313" key="2">
    <source>
        <dbReference type="EMBL" id="PNW11475.1"/>
    </source>
</evidence>
<evidence type="ECO:0000313" key="3">
    <source>
        <dbReference type="Proteomes" id="UP000236262"/>
    </source>
</evidence>
<evidence type="ECO:0000313" key="4">
    <source>
        <dbReference type="Proteomes" id="UP000279972"/>
    </source>
</evidence>
<sequence length="243" mass="25451">MFLLIFFKAQQGGVGIGNTSPNPSAILDVTATNKGLQLPVVSLTSTADTSTILAPKRGFVIYNIATAGSGMAAVDKGLYVYTGTVWEKMFTKANVITEVEKIPFITPVFAASNIATSSSITAGTTTNLTFNSLYQNIPIGAQGPAGAYTGYSIKENGMYVITYTVDTRNTAGDVGGSSALFVQKNGATVCTYAMERDYQFAGLSSTCTLGFVVGDVISFSVQSNGANYQIGNTNVSISKILNN</sequence>
<proteinExistence type="predicted"/>
<dbReference type="Proteomes" id="UP000236262">
    <property type="component" value="Unassembled WGS sequence"/>
</dbReference>
<gene>
    <name evidence="2" type="ORF">C1637_21910</name>
    <name evidence="1" type="ORF">EG342_24870</name>
</gene>
<reference evidence="1 4" key="2">
    <citation type="submission" date="2018-11" db="EMBL/GenBank/DDBJ databases">
        <title>Proposal to divide the Flavobacteriaceae and reorganize its genera based on Amino Acid Identity values calculated from whole genome sequences.</title>
        <authorList>
            <person name="Nicholson A.C."/>
            <person name="Gulvik C.A."/>
            <person name="Whitney A.M."/>
            <person name="Humrighouse B.W."/>
            <person name="Bell M."/>
            <person name="Holmes B."/>
            <person name="Steigerwalt A.G."/>
            <person name="Villarma A."/>
            <person name="Sheth M."/>
            <person name="Batra D."/>
            <person name="Pryor J."/>
            <person name="Bernardet J.-F."/>
            <person name="Hugo C."/>
            <person name="Kampfer P."/>
            <person name="Newman J."/>
            <person name="McQuiston J.R."/>
        </authorList>
    </citation>
    <scope>NUCLEOTIDE SEQUENCE [LARGE SCALE GENOMIC DNA]</scope>
    <source>
        <strain evidence="1 4">KC_1864</strain>
    </source>
</reference>